<dbReference type="AlphaFoldDB" id="A0A6G4A059"/>
<dbReference type="GO" id="GO:0016788">
    <property type="term" value="F:hydrolase activity, acting on ester bonds"/>
    <property type="evidence" value="ECO:0007669"/>
    <property type="project" value="InterPro"/>
</dbReference>
<dbReference type="Gene3D" id="3.30.70.1900">
    <property type="match status" value="1"/>
</dbReference>
<reference evidence="2" key="1">
    <citation type="submission" date="2020-02" db="EMBL/GenBank/DDBJ databases">
        <authorList>
            <person name="Shen X.-R."/>
            <person name="Zhang Y.-X."/>
        </authorList>
    </citation>
    <scope>NUCLEOTIDE SEQUENCE</scope>
    <source>
        <strain evidence="2">SYP-B3998</strain>
    </source>
</reference>
<protein>
    <submittedName>
        <fullName evidence="2">CRISPR-associated protein Cas6</fullName>
    </submittedName>
</protein>
<organism evidence="2">
    <name type="scientific">Paenibacillus sp. SYP-B3998</name>
    <dbReference type="NCBI Taxonomy" id="2678564"/>
    <lineage>
        <taxon>Bacteria</taxon>
        <taxon>Bacillati</taxon>
        <taxon>Bacillota</taxon>
        <taxon>Bacilli</taxon>
        <taxon>Bacillales</taxon>
        <taxon>Paenibacillaceae</taxon>
        <taxon>Paenibacillus</taxon>
    </lineage>
</organism>
<dbReference type="InterPro" id="IPR010156">
    <property type="entry name" value="CRISPR-assoc_prot_Cas6"/>
</dbReference>
<dbReference type="PANTHER" id="PTHR36984">
    <property type="entry name" value="CRISPR-ASSOCIATED ENDORIBONUCLEASE CAS6 1"/>
    <property type="match status" value="1"/>
</dbReference>
<dbReference type="RefSeq" id="WP_163949576.1">
    <property type="nucleotide sequence ID" value="NZ_JAAIKC010000006.1"/>
</dbReference>
<comment type="caution">
    <text evidence="2">The sequence shown here is derived from an EMBL/GenBank/DDBJ whole genome shotgun (WGS) entry which is preliminary data.</text>
</comment>
<proteinExistence type="predicted"/>
<keyword evidence="1" id="KW-0051">Antiviral defense</keyword>
<accession>A0A6G4A059</accession>
<evidence type="ECO:0000313" key="2">
    <source>
        <dbReference type="EMBL" id="NEW07866.1"/>
    </source>
</evidence>
<evidence type="ECO:0000256" key="1">
    <source>
        <dbReference type="ARBA" id="ARBA00023118"/>
    </source>
</evidence>
<dbReference type="PANTHER" id="PTHR36984:SF1">
    <property type="entry name" value="CRISPR-ASSOCIATED ENDORIBONUCLEASE CAS6 1"/>
    <property type="match status" value="1"/>
</dbReference>
<sequence>MVDELKLTILLKQSTHHLAIQEHIGNWLHRAQLSDEEFKASHYERAFKHIVFSSLIPIEKDGIYQQGRAYVLTIRSPLRDTLQRLKLCMQQCREDEHFQLVTSEIQRPKRMTHITEMLAITPVIVTVNRKPWLHENSVEQLLQQLHNNAVKKLLSLEPETQVEEGNHFIQGIRVENKKPIGLHYKGRKLLGNKLKLFINDDPQSQRLAQTVFASGLGEKGSSIGAGFCLAKYLV</sequence>
<dbReference type="GO" id="GO:0051607">
    <property type="term" value="P:defense response to virus"/>
    <property type="evidence" value="ECO:0007669"/>
    <property type="project" value="UniProtKB-KW"/>
</dbReference>
<gene>
    <name evidence="2" type="ORF">GK047_17845</name>
</gene>
<name>A0A6G4A059_9BACL</name>
<dbReference type="EMBL" id="JAAIKC010000006">
    <property type="protein sequence ID" value="NEW07866.1"/>
    <property type="molecule type" value="Genomic_DNA"/>
</dbReference>